<evidence type="ECO:0000313" key="7">
    <source>
        <dbReference type="Proteomes" id="UP000789901"/>
    </source>
</evidence>
<dbReference type="InterPro" id="IPR015517">
    <property type="entry name" value="dCMP_deaminase-rel"/>
</dbReference>
<reference evidence="6 7" key="1">
    <citation type="submission" date="2021-06" db="EMBL/GenBank/DDBJ databases">
        <authorList>
            <person name="Kallberg Y."/>
            <person name="Tangrot J."/>
            <person name="Rosling A."/>
        </authorList>
    </citation>
    <scope>NUCLEOTIDE SEQUENCE [LARGE SCALE GENOMIC DNA]</scope>
    <source>
        <strain evidence="6 7">120-4 pot B 10/14</strain>
    </source>
</reference>
<dbReference type="SUPFAM" id="SSF58113">
    <property type="entry name" value="Apolipoprotein A-I"/>
    <property type="match status" value="1"/>
</dbReference>
<evidence type="ECO:0000259" key="5">
    <source>
        <dbReference type="PROSITE" id="PS51747"/>
    </source>
</evidence>
<keyword evidence="2" id="KW-0378">Hydrolase</keyword>
<comment type="caution">
    <text evidence="6">The sequence shown here is derived from an EMBL/GenBank/DDBJ whole genome shotgun (WGS) entry which is preliminary data.</text>
</comment>
<feature type="domain" description="CMP/dCMP-type deaminase" evidence="5">
    <location>
        <begin position="269"/>
        <end position="406"/>
    </location>
</feature>
<evidence type="ECO:0000256" key="4">
    <source>
        <dbReference type="ARBA" id="ARBA00041763"/>
    </source>
</evidence>
<dbReference type="EC" id="3.5.4.12" evidence="3"/>
<dbReference type="InterPro" id="IPR002125">
    <property type="entry name" value="CMP_dCMP_dom"/>
</dbReference>
<dbReference type="PANTHER" id="PTHR11086">
    <property type="entry name" value="DEOXYCYTIDYLATE DEAMINASE-RELATED"/>
    <property type="match status" value="1"/>
</dbReference>
<keyword evidence="7" id="KW-1185">Reference proteome</keyword>
<name>A0ABN7VEU4_GIGMA</name>
<dbReference type="InterPro" id="IPR016193">
    <property type="entry name" value="Cytidine_deaminase-like"/>
</dbReference>
<evidence type="ECO:0000256" key="2">
    <source>
        <dbReference type="ARBA" id="ARBA00022801"/>
    </source>
</evidence>
<dbReference type="EMBL" id="CAJVQB010013669">
    <property type="protein sequence ID" value="CAG8763695.1"/>
    <property type="molecule type" value="Genomic_DNA"/>
</dbReference>
<organism evidence="6 7">
    <name type="scientific">Gigaspora margarita</name>
    <dbReference type="NCBI Taxonomy" id="4874"/>
    <lineage>
        <taxon>Eukaryota</taxon>
        <taxon>Fungi</taxon>
        <taxon>Fungi incertae sedis</taxon>
        <taxon>Mucoromycota</taxon>
        <taxon>Glomeromycotina</taxon>
        <taxon>Glomeromycetes</taxon>
        <taxon>Diversisporales</taxon>
        <taxon>Gigasporaceae</taxon>
        <taxon>Gigaspora</taxon>
    </lineage>
</organism>
<gene>
    <name evidence="6" type="ORF">GMARGA_LOCUS17771</name>
</gene>
<dbReference type="Gene3D" id="1.20.120.20">
    <property type="entry name" value="Apolipoprotein"/>
    <property type="match status" value="1"/>
</dbReference>
<protein>
    <recommendedName>
        <fullName evidence="4">dCMP deaminase</fullName>
        <ecNumber evidence="3">3.5.4.12</ecNumber>
    </recommendedName>
    <alternativeName>
        <fullName evidence="4">dCMP deaminase</fullName>
    </alternativeName>
</protein>
<evidence type="ECO:0000256" key="1">
    <source>
        <dbReference type="ARBA" id="ARBA00022727"/>
    </source>
</evidence>
<dbReference type="SUPFAM" id="SSF53927">
    <property type="entry name" value="Cytidine deaminase-like"/>
    <property type="match status" value="1"/>
</dbReference>
<dbReference type="Gene3D" id="3.40.140.10">
    <property type="entry name" value="Cytidine Deaminase, domain 2"/>
    <property type="match status" value="1"/>
</dbReference>
<proteinExistence type="predicted"/>
<dbReference type="PROSITE" id="PS51747">
    <property type="entry name" value="CYT_DCMP_DEAMINASES_2"/>
    <property type="match status" value="1"/>
</dbReference>
<keyword evidence="1" id="KW-0545">Nucleotide biosynthesis</keyword>
<accession>A0ABN7VEU4</accession>
<evidence type="ECO:0000256" key="3">
    <source>
        <dbReference type="ARBA" id="ARBA00038938"/>
    </source>
</evidence>
<sequence>MLVGIIGSEFSQKDRAIEILIVKHGFKKLKRDVGEKLDELKRDVGENSDKLKHDVGEKLDELKRDVGEQSDELKRDVGEKLDKLKCDVGKKLDEFKRDAGEKSDEFKRDVGEKSDEFKRDVGEKSDEFKRDVGEKSDELKRDVGEKPDELIKIVKKNWKTKYVIEVKTEEELYEYKKCALFLLLLAVDDALNTRYDKWKEQNKKNANAPQALKTNDDISAFLQKIDDDKKKNYKLMSMADFTMSIDEKKDDVINKEIREILDRNPLRSSKKDYFMYLAELTASRTNCMSRKVGCILVKDDYRVIATGYNGTPINIANCIKGHCECCRGIKIEGRDNCICMHAEENALLIAGMEAQGCTLYCTTPYKDLEKVEELFREANKNAKDKRKVKVEGEEEFELIPHSPQTKNFKLYPLKDNSKLFHTHKSIINVPNNNQSNTEDRHTI</sequence>
<evidence type="ECO:0000313" key="6">
    <source>
        <dbReference type="EMBL" id="CAG8763695.1"/>
    </source>
</evidence>
<dbReference type="PANTHER" id="PTHR11086:SF18">
    <property type="entry name" value="DEOXYCYTIDYLATE DEAMINASE"/>
    <property type="match status" value="1"/>
</dbReference>
<dbReference type="Proteomes" id="UP000789901">
    <property type="component" value="Unassembled WGS sequence"/>
</dbReference>
<dbReference type="Pfam" id="PF00383">
    <property type="entry name" value="dCMP_cyt_deam_1"/>
    <property type="match status" value="1"/>
</dbReference>